<keyword evidence="7" id="KW-0256">Endoplasmic reticulum</keyword>
<evidence type="ECO:0000256" key="4">
    <source>
        <dbReference type="ARBA" id="ARBA00024804"/>
    </source>
</evidence>
<feature type="region of interest" description="Disordered" evidence="8">
    <location>
        <begin position="92"/>
        <end position="138"/>
    </location>
</feature>
<evidence type="ECO:0000256" key="5">
    <source>
        <dbReference type="ARBA" id="ARBA00032061"/>
    </source>
</evidence>
<sequence>MPTVVEKKKKARSVQSLASADNAANAEDRDDAGRLVPPRRRVAFVSVGATAGFCPLVREVLSEPFIARLLKLGYTQLVIQCGPDSEIVEAHFPKEEDEEEDEIEELQLQPDDEKSDEAESCSSDRKTSANEKGEKELRERRNSFIRNIRVFAYTGEMTKWMRLAAPGTDDDGGQRDHGVIISHAGAGTILDALGVHARLIAVPNPALMDNHQAELAEAMEREGHLVRGRLGSLADAVQYIEEHVPKRWPPEVAADEPFPGGLYDVIAAVSPP</sequence>
<reference evidence="10 11" key="1">
    <citation type="submission" date="2024-02" db="EMBL/GenBank/DDBJ databases">
        <title>De novo assembly and annotation of 12 fungi associated with fruit tree decline syndrome in Ontario, Canada.</title>
        <authorList>
            <person name="Sulman M."/>
            <person name="Ellouze W."/>
            <person name="Ilyukhin E."/>
        </authorList>
    </citation>
    <scope>NUCLEOTIDE SEQUENCE [LARGE SCALE GENOMIC DNA]</scope>
    <source>
        <strain evidence="10 11">M11/M66-122</strain>
    </source>
</reference>
<evidence type="ECO:0000313" key="11">
    <source>
        <dbReference type="Proteomes" id="UP001320420"/>
    </source>
</evidence>
<dbReference type="EMBL" id="JAKJXP020000024">
    <property type="protein sequence ID" value="KAK7753936.1"/>
    <property type="molecule type" value="Genomic_DNA"/>
</dbReference>
<feature type="compositionally biased region" description="Basic and acidic residues" evidence="8">
    <location>
        <begin position="122"/>
        <end position="138"/>
    </location>
</feature>
<accession>A0AAN9YQU1</accession>
<evidence type="ECO:0000313" key="10">
    <source>
        <dbReference type="EMBL" id="KAK7753936.1"/>
    </source>
</evidence>
<dbReference type="EC" id="2.4.1.141" evidence="2 7"/>
<dbReference type="Gene3D" id="3.40.50.2000">
    <property type="entry name" value="Glycogen Phosphorylase B"/>
    <property type="match status" value="1"/>
</dbReference>
<comment type="subunit">
    <text evidence="1 7">Heterodimer with ALG14 to form a functional enzyme.</text>
</comment>
<evidence type="ECO:0000256" key="7">
    <source>
        <dbReference type="RuleBase" id="RU362128"/>
    </source>
</evidence>
<protein>
    <recommendedName>
        <fullName evidence="3 7">UDP-N-acetylglucosamine transferase subunit ALG13</fullName>
        <ecNumber evidence="2 7">2.4.1.141</ecNumber>
    </recommendedName>
    <alternativeName>
        <fullName evidence="5 7">Asparagine-linked glycosylation protein 13</fullName>
    </alternativeName>
</protein>
<comment type="subcellular location">
    <subcellularLocation>
        <location evidence="7">Endoplasmic reticulum</location>
    </subcellularLocation>
</comment>
<evidence type="ECO:0000256" key="1">
    <source>
        <dbReference type="ARBA" id="ARBA00011198"/>
    </source>
</evidence>
<dbReference type="GO" id="GO:0043541">
    <property type="term" value="C:UDP-N-acetylglucosamine transferase complex"/>
    <property type="evidence" value="ECO:0007669"/>
    <property type="project" value="TreeGrafter"/>
</dbReference>
<dbReference type="AlphaFoldDB" id="A0AAN9YQU1"/>
<comment type="caution">
    <text evidence="10">The sequence shown here is derived from an EMBL/GenBank/DDBJ whole genome shotgun (WGS) entry which is preliminary data.</text>
</comment>
<dbReference type="GO" id="GO:0006488">
    <property type="term" value="P:dolichol-linked oligosaccharide biosynthetic process"/>
    <property type="evidence" value="ECO:0007669"/>
    <property type="project" value="TreeGrafter"/>
</dbReference>
<evidence type="ECO:0000256" key="6">
    <source>
        <dbReference type="ARBA" id="ARBA00048184"/>
    </source>
</evidence>
<evidence type="ECO:0000256" key="3">
    <source>
        <dbReference type="ARBA" id="ARBA00017468"/>
    </source>
</evidence>
<organism evidence="10 11">
    <name type="scientific">Diatrype stigma</name>
    <dbReference type="NCBI Taxonomy" id="117547"/>
    <lineage>
        <taxon>Eukaryota</taxon>
        <taxon>Fungi</taxon>
        <taxon>Dikarya</taxon>
        <taxon>Ascomycota</taxon>
        <taxon>Pezizomycotina</taxon>
        <taxon>Sordariomycetes</taxon>
        <taxon>Xylariomycetidae</taxon>
        <taxon>Xylariales</taxon>
        <taxon>Diatrypaceae</taxon>
        <taxon>Diatrype</taxon>
    </lineage>
</organism>
<evidence type="ECO:0000259" key="9">
    <source>
        <dbReference type="Pfam" id="PF04101"/>
    </source>
</evidence>
<comment type="catalytic activity">
    <reaction evidence="6">
        <text>an N-acetyl-alpha-D-glucosaminyl-diphospho-di-trans,poly-cis-dolichol + UDP-N-acetyl-alpha-D-glucosamine = an N,N'-diacetylchitobiosyl-diphospho-di-trans,poly-cis-dolichol + UDP + H(+)</text>
        <dbReference type="Rhea" id="RHEA:23380"/>
        <dbReference type="Rhea" id="RHEA-COMP:19507"/>
        <dbReference type="Rhea" id="RHEA-COMP:19510"/>
        <dbReference type="ChEBI" id="CHEBI:15378"/>
        <dbReference type="ChEBI" id="CHEBI:57269"/>
        <dbReference type="ChEBI" id="CHEBI:57705"/>
        <dbReference type="ChEBI" id="CHEBI:58223"/>
        <dbReference type="ChEBI" id="CHEBI:58427"/>
        <dbReference type="EC" id="2.4.1.141"/>
    </reaction>
</comment>
<keyword evidence="7" id="KW-0808">Transferase</keyword>
<feature type="compositionally biased region" description="Acidic residues" evidence="8">
    <location>
        <begin position="95"/>
        <end position="105"/>
    </location>
</feature>
<proteinExistence type="inferred from homology"/>
<name>A0AAN9YQU1_9PEZI</name>
<dbReference type="GO" id="GO:0004577">
    <property type="term" value="F:N-acetylglucosaminyldiphosphodolichol N-acetylglucosaminyltransferase activity"/>
    <property type="evidence" value="ECO:0007669"/>
    <property type="project" value="UniProtKB-EC"/>
</dbReference>
<dbReference type="InterPro" id="IPR052474">
    <property type="entry name" value="UDP-GlcNAc_transferase"/>
</dbReference>
<dbReference type="PANTHER" id="PTHR47043">
    <property type="entry name" value="UDP-N-ACETYLGLUCOSAMINE TRANSFERASE SUBUNIT ALG13"/>
    <property type="match status" value="1"/>
</dbReference>
<gene>
    <name evidence="7 10" type="primary">ALG13</name>
    <name evidence="10" type="ORF">SLS62_004034</name>
</gene>
<comment type="similarity">
    <text evidence="7">Belongs to the glycosyltransferase 28 family.</text>
</comment>
<dbReference type="PANTHER" id="PTHR47043:SF1">
    <property type="entry name" value="UDP-N-ACETYLGLUCOSAMINE TRANSFERASE SUBUNIT ALG13"/>
    <property type="match status" value="1"/>
</dbReference>
<dbReference type="SUPFAM" id="SSF53756">
    <property type="entry name" value="UDP-Glycosyltransferase/glycogen phosphorylase"/>
    <property type="match status" value="1"/>
</dbReference>
<dbReference type="Proteomes" id="UP001320420">
    <property type="component" value="Unassembled WGS sequence"/>
</dbReference>
<keyword evidence="7 10" id="KW-0328">Glycosyltransferase</keyword>
<feature type="region of interest" description="Disordered" evidence="8">
    <location>
        <begin position="1"/>
        <end position="32"/>
    </location>
</feature>
<dbReference type="InterPro" id="IPR007235">
    <property type="entry name" value="Glyco_trans_28_C"/>
</dbReference>
<feature type="domain" description="Glycosyl transferase family 28 C-terminal" evidence="9">
    <location>
        <begin position="179"/>
        <end position="238"/>
    </location>
</feature>
<comment type="function">
    <text evidence="4 7">Involved in protein N-glycosylation. Essential for the second step of the dolichol-linked oligosaccharide pathway.</text>
</comment>
<dbReference type="Pfam" id="PF04101">
    <property type="entry name" value="Glyco_tran_28_C"/>
    <property type="match status" value="1"/>
</dbReference>
<evidence type="ECO:0000256" key="2">
    <source>
        <dbReference type="ARBA" id="ARBA00012614"/>
    </source>
</evidence>
<keyword evidence="11" id="KW-1185">Reference proteome</keyword>
<evidence type="ECO:0000256" key="8">
    <source>
        <dbReference type="SAM" id="MobiDB-lite"/>
    </source>
</evidence>